<dbReference type="EMBL" id="KN817658">
    <property type="protein sequence ID" value="KJA14992.1"/>
    <property type="molecule type" value="Genomic_DNA"/>
</dbReference>
<keyword evidence="3" id="KW-0472">Membrane</keyword>
<keyword evidence="1" id="KW-0175">Coiled coil</keyword>
<gene>
    <name evidence="4" type="ORF">HYPSUDRAFT_59071</name>
</gene>
<feature type="coiled-coil region" evidence="1">
    <location>
        <begin position="42"/>
        <end position="76"/>
    </location>
</feature>
<dbReference type="AlphaFoldDB" id="A0A0D2KK00"/>
<evidence type="ECO:0000313" key="5">
    <source>
        <dbReference type="Proteomes" id="UP000054270"/>
    </source>
</evidence>
<reference evidence="5" key="1">
    <citation type="submission" date="2014-04" db="EMBL/GenBank/DDBJ databases">
        <title>Evolutionary Origins and Diversification of the Mycorrhizal Mutualists.</title>
        <authorList>
            <consortium name="DOE Joint Genome Institute"/>
            <consortium name="Mycorrhizal Genomics Consortium"/>
            <person name="Kohler A."/>
            <person name="Kuo A."/>
            <person name="Nagy L.G."/>
            <person name="Floudas D."/>
            <person name="Copeland A."/>
            <person name="Barry K.W."/>
            <person name="Cichocki N."/>
            <person name="Veneault-Fourrey C."/>
            <person name="LaButti K."/>
            <person name="Lindquist E.A."/>
            <person name="Lipzen A."/>
            <person name="Lundell T."/>
            <person name="Morin E."/>
            <person name="Murat C."/>
            <person name="Riley R."/>
            <person name="Ohm R."/>
            <person name="Sun H."/>
            <person name="Tunlid A."/>
            <person name="Henrissat B."/>
            <person name="Grigoriev I.V."/>
            <person name="Hibbett D.S."/>
            <person name="Martin F."/>
        </authorList>
    </citation>
    <scope>NUCLEOTIDE SEQUENCE [LARGE SCALE GENOMIC DNA]</scope>
    <source>
        <strain evidence="5">FD-334 SS-4</strain>
    </source>
</reference>
<evidence type="ECO:0000256" key="1">
    <source>
        <dbReference type="SAM" id="Coils"/>
    </source>
</evidence>
<feature type="transmembrane region" description="Helical" evidence="3">
    <location>
        <begin position="373"/>
        <end position="393"/>
    </location>
</feature>
<protein>
    <submittedName>
        <fullName evidence="4">Uncharacterized protein</fullName>
    </submittedName>
</protein>
<organism evidence="4 5">
    <name type="scientific">Hypholoma sublateritium (strain FD-334 SS-4)</name>
    <dbReference type="NCBI Taxonomy" id="945553"/>
    <lineage>
        <taxon>Eukaryota</taxon>
        <taxon>Fungi</taxon>
        <taxon>Dikarya</taxon>
        <taxon>Basidiomycota</taxon>
        <taxon>Agaricomycotina</taxon>
        <taxon>Agaricomycetes</taxon>
        <taxon>Agaricomycetidae</taxon>
        <taxon>Agaricales</taxon>
        <taxon>Agaricineae</taxon>
        <taxon>Strophariaceae</taxon>
        <taxon>Hypholoma</taxon>
    </lineage>
</organism>
<name>A0A0D2KK00_HYPSF</name>
<keyword evidence="5" id="KW-1185">Reference proteome</keyword>
<proteinExistence type="predicted"/>
<sequence length="418" mass="47776">MECERPDMQEWQLSEQIGSEPPFEEEQHRSLRFQEAQIGICIASIEKMREELEELKTDYREELRALQHKQEKVAKEMVIVLLPYEHISTSNSFNSEVYFEHEKCEQQKIVVRNTTAILNLEQALKARRPDDLCRIQIERFSEDNRSALSAMEKSLFELISSGKQSILTKVDAELEAIDITLCNKLHQRDVFLNNRIERLAAQVDAHDMANVEIIAALIVEKLHSAGGISNVSLSQELHKCDSEVFEKFTGRHKADVTGTSTVRHGESTAEKSYTHVISRITQLAFVAKAIVTSTRRKLVPLVVELDGFAREVLQRLFKSPSEAINSISPHEHLRNLIPFVCGYPQFTNTLSVKHDVLAAYRSYFKNLNLKRTIYISAIFLLFLGGLSYLYWLICQSSIHQDLNAARQTDSTLPIVAFI</sequence>
<keyword evidence="3" id="KW-1133">Transmembrane helix</keyword>
<dbReference type="Proteomes" id="UP000054270">
    <property type="component" value="Unassembled WGS sequence"/>
</dbReference>
<keyword evidence="3" id="KW-0812">Transmembrane</keyword>
<evidence type="ECO:0000313" key="4">
    <source>
        <dbReference type="EMBL" id="KJA14992.1"/>
    </source>
</evidence>
<feature type="region of interest" description="Disordered" evidence="2">
    <location>
        <begin position="1"/>
        <end position="25"/>
    </location>
</feature>
<accession>A0A0D2KK00</accession>
<evidence type="ECO:0000256" key="2">
    <source>
        <dbReference type="SAM" id="MobiDB-lite"/>
    </source>
</evidence>
<evidence type="ECO:0000256" key="3">
    <source>
        <dbReference type="SAM" id="Phobius"/>
    </source>
</evidence>